<evidence type="ECO:0000259" key="2">
    <source>
        <dbReference type="Pfam" id="PF15508"/>
    </source>
</evidence>
<sequence length="417" mass="46646">MASRRSILAADSAVEDEDPIPTYRIDLSLPPAERYVKLATDFAPRMKQITPLFDTVLESVLPWSFLRSIVKFAALLILRRVYSSEETQELVGISKASGVDMHFLVAFNVLLDILLGCTSGGVLTRLKGGKGGETYFGEKQTDAEPRARMMHFRTLDWGMPELRSVLVVLEFVKSKSEEPEMVIARTVTYAGFVGVLTGVRQNLSMSLNFRPTHNCSAVSLRMHQSLVLLGVQPSISSVLRQHLLRPEHHPPTITNISKSITKTRSAPCYIILCSGTETTVIQKDLVNAQTKSSTDFIVHTNHDFASTDPSSQANSQKESSSILGMETLVEESEERKDCILSKWTALAKRQQREFKRGKGRESPAIFEQTLQKWVKAYPIMNECTHFGCILDPGTGTIRWLERGVEDLEESEVIEELI</sequence>
<dbReference type="Pfam" id="PF15508">
    <property type="entry name" value="NAAA-beta"/>
    <property type="match status" value="1"/>
</dbReference>
<dbReference type="AlphaFoldDB" id="A0A9P8HXK1"/>
<evidence type="ECO:0000256" key="1">
    <source>
        <dbReference type="ARBA" id="ARBA00011891"/>
    </source>
</evidence>
<accession>A0A9P8HXK1</accession>
<dbReference type="EMBL" id="JAIMJC010000001">
    <property type="protein sequence ID" value="KAH0532797.1"/>
    <property type="molecule type" value="Genomic_DNA"/>
</dbReference>
<dbReference type="PANTHER" id="PTHR28583:SF1">
    <property type="entry name" value="ACID CERAMIDASE"/>
    <property type="match status" value="1"/>
</dbReference>
<feature type="domain" description="Acid ceramidase N-terminal" evidence="2">
    <location>
        <begin position="19"/>
        <end position="80"/>
    </location>
</feature>
<dbReference type="Proteomes" id="UP000826573">
    <property type="component" value="Unassembled WGS sequence"/>
</dbReference>
<dbReference type="InterPro" id="IPR029130">
    <property type="entry name" value="Acid_ceramidase_N"/>
</dbReference>
<evidence type="ECO:0000313" key="4">
    <source>
        <dbReference type="Proteomes" id="UP000826573"/>
    </source>
</evidence>
<gene>
    <name evidence="3" type="ORF">TsFJ059_001436</name>
</gene>
<name>A0A9P8HXK1_9HYPO</name>
<dbReference type="Gene3D" id="3.60.60.10">
    <property type="entry name" value="Penicillin V Acylase, Chain A"/>
    <property type="match status" value="1"/>
</dbReference>
<dbReference type="EC" id="3.5.1.23" evidence="1"/>
<evidence type="ECO:0000313" key="3">
    <source>
        <dbReference type="EMBL" id="KAH0532797.1"/>
    </source>
</evidence>
<dbReference type="GO" id="GO:0017040">
    <property type="term" value="F:N-acylsphingosine amidohydrolase activity"/>
    <property type="evidence" value="ECO:0007669"/>
    <property type="project" value="UniProtKB-EC"/>
</dbReference>
<organism evidence="3 4">
    <name type="scientific">Trichoderma semiorbis</name>
    <dbReference type="NCBI Taxonomy" id="1491008"/>
    <lineage>
        <taxon>Eukaryota</taxon>
        <taxon>Fungi</taxon>
        <taxon>Dikarya</taxon>
        <taxon>Ascomycota</taxon>
        <taxon>Pezizomycotina</taxon>
        <taxon>Sordariomycetes</taxon>
        <taxon>Hypocreomycetidae</taxon>
        <taxon>Hypocreales</taxon>
        <taxon>Hypocreaceae</taxon>
        <taxon>Trichoderma</taxon>
    </lineage>
</organism>
<dbReference type="PANTHER" id="PTHR28583">
    <property type="entry name" value="ACID AMIDASE"/>
    <property type="match status" value="1"/>
</dbReference>
<proteinExistence type="predicted"/>
<reference evidence="3 4" key="1">
    <citation type="submission" date="2021-08" db="EMBL/GenBank/DDBJ databases">
        <title>The highly contiguous genome resource for Trichoderma semiorbis FJ059, a fungal antagonistic to plant pathogens.</title>
        <authorList>
            <person name="Liu T."/>
        </authorList>
    </citation>
    <scope>NUCLEOTIDE SEQUENCE [LARGE SCALE GENOMIC DNA]</scope>
    <source>
        <strain evidence="3 4">FJ059</strain>
    </source>
</reference>
<comment type="caution">
    <text evidence="3">The sequence shown here is derived from an EMBL/GenBank/DDBJ whole genome shotgun (WGS) entry which is preliminary data.</text>
</comment>
<protein>
    <recommendedName>
        <fullName evidence="1">ceramidase</fullName>
        <ecNumber evidence="1">3.5.1.23</ecNumber>
    </recommendedName>
</protein>
<keyword evidence="4" id="KW-1185">Reference proteome</keyword>